<dbReference type="EMBL" id="MT143399">
    <property type="protein sequence ID" value="QJA96425.1"/>
    <property type="molecule type" value="Genomic_DNA"/>
</dbReference>
<gene>
    <name evidence="1" type="ORF">MM415B08738_0005</name>
</gene>
<organism evidence="1">
    <name type="scientific">viral metagenome</name>
    <dbReference type="NCBI Taxonomy" id="1070528"/>
    <lineage>
        <taxon>unclassified sequences</taxon>
        <taxon>metagenomes</taxon>
        <taxon>organismal metagenomes</taxon>
    </lineage>
</organism>
<proteinExistence type="predicted"/>
<protein>
    <submittedName>
        <fullName evidence="1">Uncharacterized protein</fullName>
    </submittedName>
</protein>
<accession>A0A6M3LV02</accession>
<dbReference type="AlphaFoldDB" id="A0A6M3LV02"/>
<reference evidence="1" key="1">
    <citation type="submission" date="2020-03" db="EMBL/GenBank/DDBJ databases">
        <title>The deep terrestrial virosphere.</title>
        <authorList>
            <person name="Holmfeldt K."/>
            <person name="Nilsson E."/>
            <person name="Simone D."/>
            <person name="Lopez-Fernandez M."/>
            <person name="Wu X."/>
            <person name="de Brujin I."/>
            <person name="Lundin D."/>
            <person name="Andersson A."/>
            <person name="Bertilsson S."/>
            <person name="Dopson M."/>
        </authorList>
    </citation>
    <scope>NUCLEOTIDE SEQUENCE</scope>
    <source>
        <strain evidence="1">MM415B08738</strain>
    </source>
</reference>
<evidence type="ECO:0000313" key="1">
    <source>
        <dbReference type="EMBL" id="QJA96425.1"/>
    </source>
</evidence>
<sequence>MNEFEQKELYEKKACWSCYARNKTRNQIISLKQRKTKPATATNDGNKHYTYWQCPKCKANYAYPIHTNN</sequence>
<name>A0A6M3LV02_9ZZZZ</name>